<evidence type="ECO:0000256" key="1">
    <source>
        <dbReference type="SAM" id="MobiDB-lite"/>
    </source>
</evidence>
<sequence>MGRGGMEADLGKASDRACLLEGRGGTGGRVYRLRCVPGEGSGSGSQRKHASHTPSSALARARGANRTRTNTGCSCSSATAPSSPRSTVYPPLPSVKPLQATNENTFVHSRCFLQLSLQRLVDGRPLVSRSCICINCTSTSWLPKGYGRRVHLDGRFPCCRCSLAGAISQDAAQQYLKRDHGGLSASSPHSASGQHGSTCYFPSRHQDLVLHGPSCKPRAEDVRI</sequence>
<gene>
    <name evidence="2" type="ORF">B0T16DRAFT_34544</name>
</gene>
<organism evidence="2 3">
    <name type="scientific">Cercophora newfieldiana</name>
    <dbReference type="NCBI Taxonomy" id="92897"/>
    <lineage>
        <taxon>Eukaryota</taxon>
        <taxon>Fungi</taxon>
        <taxon>Dikarya</taxon>
        <taxon>Ascomycota</taxon>
        <taxon>Pezizomycotina</taxon>
        <taxon>Sordariomycetes</taxon>
        <taxon>Sordariomycetidae</taxon>
        <taxon>Sordariales</taxon>
        <taxon>Lasiosphaeriaceae</taxon>
        <taxon>Cercophora</taxon>
    </lineage>
</organism>
<evidence type="ECO:0000313" key="3">
    <source>
        <dbReference type="Proteomes" id="UP001174936"/>
    </source>
</evidence>
<feature type="region of interest" description="Disordered" evidence="1">
    <location>
        <begin position="38"/>
        <end position="89"/>
    </location>
</feature>
<proteinExistence type="predicted"/>
<comment type="caution">
    <text evidence="2">The sequence shown here is derived from an EMBL/GenBank/DDBJ whole genome shotgun (WGS) entry which is preliminary data.</text>
</comment>
<dbReference type="Proteomes" id="UP001174936">
    <property type="component" value="Unassembled WGS sequence"/>
</dbReference>
<protein>
    <submittedName>
        <fullName evidence="2">Uncharacterized protein</fullName>
    </submittedName>
</protein>
<reference evidence="2" key="1">
    <citation type="submission" date="2023-06" db="EMBL/GenBank/DDBJ databases">
        <title>Genome-scale phylogeny and comparative genomics of the fungal order Sordariales.</title>
        <authorList>
            <consortium name="Lawrence Berkeley National Laboratory"/>
            <person name="Hensen N."/>
            <person name="Bonometti L."/>
            <person name="Westerberg I."/>
            <person name="Brannstrom I.O."/>
            <person name="Guillou S."/>
            <person name="Cros-Aarteil S."/>
            <person name="Calhoun S."/>
            <person name="Haridas S."/>
            <person name="Kuo A."/>
            <person name="Mondo S."/>
            <person name="Pangilinan J."/>
            <person name="Riley R."/>
            <person name="Labutti K."/>
            <person name="Andreopoulos B."/>
            <person name="Lipzen A."/>
            <person name="Chen C."/>
            <person name="Yanf M."/>
            <person name="Daum C."/>
            <person name="Ng V."/>
            <person name="Clum A."/>
            <person name="Steindorff A."/>
            <person name="Ohm R."/>
            <person name="Martin F."/>
            <person name="Silar P."/>
            <person name="Natvig D."/>
            <person name="Lalanne C."/>
            <person name="Gautier V."/>
            <person name="Ament-Velasquez S.L."/>
            <person name="Kruys A."/>
            <person name="Hutchinson M.I."/>
            <person name="Powell A.J."/>
            <person name="Barry K."/>
            <person name="Miller A.N."/>
            <person name="Grigoriev I.V."/>
            <person name="Debuchy R."/>
            <person name="Gladieux P."/>
            <person name="Thoren M.H."/>
            <person name="Johannesson H."/>
        </authorList>
    </citation>
    <scope>NUCLEOTIDE SEQUENCE</scope>
    <source>
        <strain evidence="2">SMH2532-1</strain>
    </source>
</reference>
<name>A0AA40CYJ5_9PEZI</name>
<dbReference type="AlphaFoldDB" id="A0AA40CYJ5"/>
<evidence type="ECO:0000313" key="2">
    <source>
        <dbReference type="EMBL" id="KAK0656345.1"/>
    </source>
</evidence>
<feature type="compositionally biased region" description="Low complexity" evidence="1">
    <location>
        <begin position="59"/>
        <end position="87"/>
    </location>
</feature>
<keyword evidence="3" id="KW-1185">Reference proteome</keyword>
<accession>A0AA40CYJ5</accession>
<dbReference type="EMBL" id="JAULSV010000001">
    <property type="protein sequence ID" value="KAK0656345.1"/>
    <property type="molecule type" value="Genomic_DNA"/>
</dbReference>